<dbReference type="GO" id="GO:0016407">
    <property type="term" value="F:acetyltransferase activity"/>
    <property type="evidence" value="ECO:0007669"/>
    <property type="project" value="InterPro"/>
</dbReference>
<evidence type="ECO:0000256" key="1">
    <source>
        <dbReference type="ARBA" id="ARBA00006547"/>
    </source>
</evidence>
<dbReference type="InterPro" id="IPR038765">
    <property type="entry name" value="Papain-like_cys_pep_sf"/>
</dbReference>
<dbReference type="PANTHER" id="PTHR11786:SF0">
    <property type="entry name" value="ARYLAMINE N-ACETYLTRANSFERASE 4-RELATED"/>
    <property type="match status" value="1"/>
</dbReference>
<dbReference type="EMBL" id="FOLM01000001">
    <property type="protein sequence ID" value="SFB98486.1"/>
    <property type="molecule type" value="Genomic_DNA"/>
</dbReference>
<dbReference type="PRINTS" id="PR01543">
    <property type="entry name" value="ANATRNSFRASE"/>
</dbReference>
<dbReference type="Gene3D" id="3.30.2140.10">
    <property type="entry name" value="Arylamine N-acetyltransferase"/>
    <property type="match status" value="1"/>
</dbReference>
<evidence type="ECO:0000256" key="2">
    <source>
        <dbReference type="RuleBase" id="RU003452"/>
    </source>
</evidence>
<dbReference type="SUPFAM" id="SSF54001">
    <property type="entry name" value="Cysteine proteinases"/>
    <property type="match status" value="1"/>
</dbReference>
<comment type="similarity">
    <text evidence="1 2">Belongs to the arylamine N-acetyltransferase family.</text>
</comment>
<proteinExistence type="inferred from homology"/>
<keyword evidence="3" id="KW-0808">Transferase</keyword>
<organism evidence="3 4">
    <name type="scientific">Streptomyces aidingensis</name>
    <dbReference type="NCBI Taxonomy" id="910347"/>
    <lineage>
        <taxon>Bacteria</taxon>
        <taxon>Bacillati</taxon>
        <taxon>Actinomycetota</taxon>
        <taxon>Actinomycetes</taxon>
        <taxon>Kitasatosporales</taxon>
        <taxon>Streptomycetaceae</taxon>
        <taxon>Streptomyces</taxon>
    </lineage>
</organism>
<dbReference type="STRING" id="910347.SAMN05421773_101725"/>
<evidence type="ECO:0000313" key="4">
    <source>
        <dbReference type="Proteomes" id="UP000199207"/>
    </source>
</evidence>
<dbReference type="RefSeq" id="WP_093837084.1">
    <property type="nucleotide sequence ID" value="NZ_FOLM01000001.1"/>
</dbReference>
<name>A0A1I1FHQ7_9ACTN</name>
<accession>A0A1I1FHQ7</accession>
<keyword evidence="4" id="KW-1185">Reference proteome</keyword>
<dbReference type="AlphaFoldDB" id="A0A1I1FHQ7"/>
<reference evidence="3 4" key="1">
    <citation type="submission" date="2016-10" db="EMBL/GenBank/DDBJ databases">
        <authorList>
            <person name="de Groot N.N."/>
        </authorList>
    </citation>
    <scope>NUCLEOTIDE SEQUENCE [LARGE SCALE GENOMIC DNA]</scope>
    <source>
        <strain evidence="3 4">CGMCC 4.5739</strain>
    </source>
</reference>
<evidence type="ECO:0000313" key="3">
    <source>
        <dbReference type="EMBL" id="SFB98486.1"/>
    </source>
</evidence>
<protein>
    <submittedName>
        <fullName evidence="3">N-hydroxyarylamine O-acetyltransferase</fullName>
    </submittedName>
</protein>
<dbReference type="Proteomes" id="UP000199207">
    <property type="component" value="Unassembled WGS sequence"/>
</dbReference>
<gene>
    <name evidence="3" type="ORF">SAMN05421773_101725</name>
</gene>
<dbReference type="PANTHER" id="PTHR11786">
    <property type="entry name" value="N-HYDROXYARYLAMINE O-ACETYLTRANSFERASE"/>
    <property type="match status" value="1"/>
</dbReference>
<dbReference type="Gene3D" id="2.40.128.150">
    <property type="entry name" value="Cysteine proteinases"/>
    <property type="match status" value="1"/>
</dbReference>
<dbReference type="OrthoDB" id="7181050at2"/>
<sequence length="282" mass="32078">MTTTPAQDGLTATEAPPRPDVVDVDAYLARIGAERPARPDYEALCRLQERHLMTVPFETLDFTLGEVPSMRDTDVLDKIVNRRRGGGCGELNSAFALLLRALGYRVTLLGGRVLHNGKHYFRGVHNGHMVLRVELEETYLVDVGFRWASRRPLRLRERGVQTDPHGEYRLVHTPDGDVEMVHDGVTRWRIEMHPRDLDDFNAVLWYCATSPDMPGAGQLWASIVTPDGRVSMFNRVLTEYTDGVRTDYRTLTDDDEFLREFENRYGIRLEKVPDLAPVTEGV</sequence>
<dbReference type="Pfam" id="PF00797">
    <property type="entry name" value="Acetyltransf_2"/>
    <property type="match status" value="1"/>
</dbReference>
<dbReference type="InterPro" id="IPR001447">
    <property type="entry name" value="Arylamine_N-AcTrfase"/>
</dbReference>